<proteinExistence type="predicted"/>
<comment type="caution">
    <text evidence="1">The sequence shown here is derived from an EMBL/GenBank/DDBJ whole genome shotgun (WGS) entry which is preliminary data.</text>
</comment>
<dbReference type="Proteomes" id="UP000178964">
    <property type="component" value="Unassembled WGS sequence"/>
</dbReference>
<accession>A0A1F4VRX1</accession>
<reference evidence="1 2" key="1">
    <citation type="journal article" date="2016" name="Nat. Commun.">
        <title>Thousands of microbial genomes shed light on interconnected biogeochemical processes in an aquifer system.</title>
        <authorList>
            <person name="Anantharaman K."/>
            <person name="Brown C.T."/>
            <person name="Hug L.A."/>
            <person name="Sharon I."/>
            <person name="Castelle C.J."/>
            <person name="Probst A.J."/>
            <person name="Thomas B.C."/>
            <person name="Singh A."/>
            <person name="Wilkins M.J."/>
            <person name="Karaoz U."/>
            <person name="Brodie E.L."/>
            <person name="Williams K.H."/>
            <person name="Hubbard S.S."/>
            <person name="Banfield J.F."/>
        </authorList>
    </citation>
    <scope>NUCLEOTIDE SEQUENCE [LARGE SCALE GENOMIC DNA]</scope>
</reference>
<dbReference type="STRING" id="1802627.A3A70_02940"/>
<protein>
    <submittedName>
        <fullName evidence="1">Uncharacterized protein</fullName>
    </submittedName>
</protein>
<evidence type="ECO:0000313" key="2">
    <source>
        <dbReference type="Proteomes" id="UP000178964"/>
    </source>
</evidence>
<organism evidence="1 2">
    <name type="scientific">candidate division WWE3 bacterium RIFCSPLOWO2_01_FULL_42_11</name>
    <dbReference type="NCBI Taxonomy" id="1802627"/>
    <lineage>
        <taxon>Bacteria</taxon>
        <taxon>Katanobacteria</taxon>
    </lineage>
</organism>
<sequence>MKNGVNTSFSNKQPVQITPEMEKRMRLMANLIIDRIYEDKKNHTLKFQSNSNKQYNASITGVKMKENTS</sequence>
<gene>
    <name evidence="1" type="ORF">A3A70_02940</name>
</gene>
<name>A0A1F4VRX1_UNCKA</name>
<dbReference type="EMBL" id="MEVK01000003">
    <property type="protein sequence ID" value="OGC59956.1"/>
    <property type="molecule type" value="Genomic_DNA"/>
</dbReference>
<dbReference type="AlphaFoldDB" id="A0A1F4VRX1"/>
<evidence type="ECO:0000313" key="1">
    <source>
        <dbReference type="EMBL" id="OGC59956.1"/>
    </source>
</evidence>